<evidence type="ECO:0000259" key="2">
    <source>
        <dbReference type="Pfam" id="PF01841"/>
    </source>
</evidence>
<gene>
    <name evidence="4" type="ORF">CLI86_06640</name>
    <name evidence="5" type="ORF">TFUB20_00378</name>
</gene>
<name>A0A1D3UEF3_TANFO</name>
<dbReference type="Gene3D" id="2.60.40.3140">
    <property type="match status" value="1"/>
</dbReference>
<dbReference type="SUPFAM" id="SSF54001">
    <property type="entry name" value="Cysteine proteinases"/>
    <property type="match status" value="1"/>
</dbReference>
<dbReference type="InterPro" id="IPR038765">
    <property type="entry name" value="Papain-like_cys_pep_sf"/>
</dbReference>
<evidence type="ECO:0000256" key="1">
    <source>
        <dbReference type="SAM" id="SignalP"/>
    </source>
</evidence>
<accession>A0A1D3UEF3</accession>
<dbReference type="OrthoDB" id="98874at2"/>
<evidence type="ECO:0000313" key="4">
    <source>
        <dbReference type="EMBL" id="PDP43764.1"/>
    </source>
</evidence>
<dbReference type="Gene3D" id="3.10.620.30">
    <property type="match status" value="1"/>
</dbReference>
<evidence type="ECO:0000313" key="5">
    <source>
        <dbReference type="EMBL" id="SCQ18493.1"/>
    </source>
</evidence>
<evidence type="ECO:0000313" key="7">
    <source>
        <dbReference type="Proteomes" id="UP000219259"/>
    </source>
</evidence>
<dbReference type="EMBL" id="FMMM01000016">
    <property type="protein sequence ID" value="SCQ18493.1"/>
    <property type="molecule type" value="Genomic_DNA"/>
</dbReference>
<dbReference type="Gene3D" id="2.60.120.1130">
    <property type="match status" value="1"/>
</dbReference>
<feature type="domain" description="Transglutaminase-like" evidence="2">
    <location>
        <begin position="282"/>
        <end position="392"/>
    </location>
</feature>
<feature type="domain" description="DUF3857" evidence="3">
    <location>
        <begin position="54"/>
        <end position="231"/>
    </location>
</feature>
<dbReference type="Proteomes" id="UP000182057">
    <property type="component" value="Unassembled WGS sequence"/>
</dbReference>
<reference evidence="5 6" key="1">
    <citation type="submission" date="2016-09" db="EMBL/GenBank/DDBJ databases">
        <authorList>
            <person name="Capua I."/>
            <person name="De Benedictis P."/>
            <person name="Joannis T."/>
            <person name="Lombin L.H."/>
            <person name="Cattoli G."/>
        </authorList>
    </citation>
    <scope>NUCLEOTIDE SEQUENCE [LARGE SCALE GENOMIC DNA]</scope>
    <source>
        <strain evidence="5 6">UB20</strain>
    </source>
</reference>
<dbReference type="Pfam" id="PF12969">
    <property type="entry name" value="DUF3857"/>
    <property type="match status" value="1"/>
</dbReference>
<dbReference type="EMBL" id="NSLJ01000014">
    <property type="protein sequence ID" value="PDP43764.1"/>
    <property type="molecule type" value="Genomic_DNA"/>
</dbReference>
<dbReference type="Pfam" id="PF01841">
    <property type="entry name" value="Transglut_core"/>
    <property type="match status" value="1"/>
</dbReference>
<protein>
    <submittedName>
        <fullName evidence="4 5">Transglutaminase</fullName>
    </submittedName>
</protein>
<feature type="signal peptide" evidence="1">
    <location>
        <begin position="1"/>
        <end position="19"/>
    </location>
</feature>
<dbReference type="AlphaFoldDB" id="A0A1D3UEF3"/>
<organism evidence="5 6">
    <name type="scientific">Tannerella forsythia</name>
    <name type="common">Bacteroides forsythus</name>
    <dbReference type="NCBI Taxonomy" id="28112"/>
    <lineage>
        <taxon>Bacteria</taxon>
        <taxon>Pseudomonadati</taxon>
        <taxon>Bacteroidota</taxon>
        <taxon>Bacteroidia</taxon>
        <taxon>Bacteroidales</taxon>
        <taxon>Tannerellaceae</taxon>
        <taxon>Tannerella</taxon>
    </lineage>
</organism>
<dbReference type="InterPro" id="IPR024618">
    <property type="entry name" value="DUF3857"/>
</dbReference>
<feature type="chain" id="PRO_5014267164" evidence="1">
    <location>
        <begin position="20"/>
        <end position="649"/>
    </location>
</feature>
<evidence type="ECO:0000259" key="3">
    <source>
        <dbReference type="Pfam" id="PF12969"/>
    </source>
</evidence>
<reference evidence="4 7" key="2">
    <citation type="submission" date="2017-09" db="EMBL/GenBank/DDBJ databases">
        <title>Phase variable restriction modification systems are present in the genome sequences of periodontal pathogens Prevotella intermedia, Tannerella forsythia and Porphyromonas gingivalis.</title>
        <authorList>
            <person name="Haigh R.D."/>
            <person name="Crawford L."/>
            <person name="Ralph J."/>
            <person name="Wanford J."/>
            <person name="Vartoukian S.R."/>
            <person name="Hijazib K."/>
            <person name="Wade W."/>
            <person name="Oggioni M.R."/>
        </authorList>
    </citation>
    <scope>NUCLEOTIDE SEQUENCE [LARGE SCALE GENOMIC DNA]</scope>
    <source>
        <strain evidence="4 7">WW11663</strain>
    </source>
</reference>
<dbReference type="InterPro" id="IPR002931">
    <property type="entry name" value="Transglutaminase-like"/>
</dbReference>
<dbReference type="Proteomes" id="UP000219259">
    <property type="component" value="Unassembled WGS sequence"/>
</dbReference>
<evidence type="ECO:0000313" key="6">
    <source>
        <dbReference type="Proteomes" id="UP000182057"/>
    </source>
</evidence>
<sequence precursor="true">MMRKMIVALMAGCCLSVMAQSWLPFKERAAGQAEWKKHEAVALLDSTGVVVADNGSGSFTIRQVVQVKNKAGALKYRVIKYDYDPLTAFAEFSRATVYKADGSQRTIDVAQACDYAAPARAIYWGARQIMLEIGALDAGDIIDYEISKKGFTYALLAADDEERFVPPMRGQFYDIVPFWVTVPTVSKIYTVDMPRTKEVQYEFYQGECRSSVRLSGDRKVLSFAVSDVRPFVKEPNMVDLFDVAPKLMMSSTPEWKDKSLWFSKVNEDYNSFAADPAAQKKVDELLRGKKNEMEKIAALTHWVADNMRYSGISMGKGEGYTLHTTKMNFTDRCGVCKDKAALLISMLRMAGFEAYPAMTMAGSRIEAIPADHFNHCVTVVKLSSGQYIPLDPTWVPFLRELWSSAEQQQHYLPGIPEGSGLLETPVSPPENHYFKLSARTSVDADGTLRGEFTVTAEGQSDGSVRRPFTRGFMTGWRQAMENELLQVSPQARMLSVDYGTNPKDYTAGPIHITMKFEIPDYALTGDGVLMLRPVCGQLYRSARTYLRINTERDDRRYAFKDACSRLVELKETMTVPAGYTMRSEAREQRKTSAVADFIGSLSQRNNKVNISHQLTLRKRVYDAADWNGFRTAVKAHKDFADEWLIFERK</sequence>
<keyword evidence="1" id="KW-0732">Signal</keyword>
<proteinExistence type="predicted"/>